<proteinExistence type="predicted"/>
<dbReference type="InterPro" id="IPR032874">
    <property type="entry name" value="DDE_dom"/>
</dbReference>
<dbReference type="PANTHER" id="PTHR35528">
    <property type="entry name" value="BLL1675 PROTEIN"/>
    <property type="match status" value="1"/>
</dbReference>
<comment type="caution">
    <text evidence="6">The sequence shown here is derived from an EMBL/GenBank/DDBJ whole genome shotgun (WGS) entry which is preliminary data.</text>
</comment>
<keyword evidence="2" id="KW-0238">DNA-binding</keyword>
<feature type="domain" description="DDE" evidence="5">
    <location>
        <begin position="76"/>
        <end position="206"/>
    </location>
</feature>
<feature type="region of interest" description="Disordered" evidence="4">
    <location>
        <begin position="168"/>
        <end position="191"/>
    </location>
</feature>
<reference evidence="6 7" key="1">
    <citation type="submission" date="2020-10" db="EMBL/GenBank/DDBJ databases">
        <title>Genome sequences of Pseudomonas isolates.</title>
        <authorList>
            <person name="Wessels L."/>
            <person name="Reich F."/>
            <person name="Hammerl J."/>
        </authorList>
    </citation>
    <scope>NUCLEOTIDE SEQUENCE [LARGE SCALE GENOMIC DNA]</scope>
    <source>
        <strain evidence="6 7">20-MO00624-0</strain>
    </source>
</reference>
<dbReference type="NCBIfam" id="NF033587">
    <property type="entry name" value="transpos_IS6"/>
    <property type="match status" value="1"/>
</dbReference>
<accession>A0ABS0FUA1</accession>
<dbReference type="EMBL" id="JADMCD010000026">
    <property type="protein sequence ID" value="MBF8643871.1"/>
    <property type="molecule type" value="Genomic_DNA"/>
</dbReference>
<name>A0ABS0FUA1_PSELU</name>
<dbReference type="PANTHER" id="PTHR35528:SF3">
    <property type="entry name" value="BLL1675 PROTEIN"/>
    <property type="match status" value="1"/>
</dbReference>
<dbReference type="InterPro" id="IPR052183">
    <property type="entry name" value="IS_Transposase"/>
</dbReference>
<sequence length="243" mass="28484">MKKSTSPYHGFRFPSAVISCAVRWYYRFNLSLRDIEELLLERGVVVSYESVRNWCDRFGAMFACRAKAVRPRSGATWHLDEVFVKLRGEPYVLWRAVDEHGTELDVLLQKKRDKAAAKRFFRKMLRSYPVPRRIVTDQLRSYPAAKAEVPQLANVKHVFVKAAARVNNRAENSHQPTRRRERQMQGFRDPRRTQRFLSSFGPIRQHFALPRHRIDAATHRAQLKQRLDSWYGWSATNLGTDTP</sequence>
<keyword evidence="1" id="KW-0815">Transposition</keyword>
<organism evidence="6 7">
    <name type="scientific">Pseudomonas luteola</name>
    <dbReference type="NCBI Taxonomy" id="47886"/>
    <lineage>
        <taxon>Bacteria</taxon>
        <taxon>Pseudomonadati</taxon>
        <taxon>Pseudomonadota</taxon>
        <taxon>Gammaproteobacteria</taxon>
        <taxon>Pseudomonadales</taxon>
        <taxon>Pseudomonadaceae</taxon>
        <taxon>Pseudomonas</taxon>
    </lineage>
</organism>
<keyword evidence="7" id="KW-1185">Reference proteome</keyword>
<dbReference type="Proteomes" id="UP000626180">
    <property type="component" value="Unassembled WGS sequence"/>
</dbReference>
<dbReference type="Pfam" id="PF13610">
    <property type="entry name" value="DDE_Tnp_IS240"/>
    <property type="match status" value="1"/>
</dbReference>
<evidence type="ECO:0000259" key="5">
    <source>
        <dbReference type="Pfam" id="PF13610"/>
    </source>
</evidence>
<evidence type="ECO:0000256" key="1">
    <source>
        <dbReference type="ARBA" id="ARBA00022578"/>
    </source>
</evidence>
<dbReference type="InterPro" id="IPR047930">
    <property type="entry name" value="Transpos_IS6"/>
</dbReference>
<evidence type="ECO:0000256" key="4">
    <source>
        <dbReference type="SAM" id="MobiDB-lite"/>
    </source>
</evidence>
<dbReference type="RefSeq" id="WP_010799448.1">
    <property type="nucleotide sequence ID" value="NZ_JADMCD010000026.1"/>
</dbReference>
<protein>
    <submittedName>
        <fullName evidence="6">IS6 family transposase</fullName>
    </submittedName>
</protein>
<keyword evidence="3" id="KW-0233">DNA recombination</keyword>
<evidence type="ECO:0000313" key="6">
    <source>
        <dbReference type="EMBL" id="MBF8643871.1"/>
    </source>
</evidence>
<evidence type="ECO:0000256" key="3">
    <source>
        <dbReference type="ARBA" id="ARBA00023172"/>
    </source>
</evidence>
<evidence type="ECO:0000256" key="2">
    <source>
        <dbReference type="ARBA" id="ARBA00023125"/>
    </source>
</evidence>
<evidence type="ECO:0000313" key="7">
    <source>
        <dbReference type="Proteomes" id="UP000626180"/>
    </source>
</evidence>
<gene>
    <name evidence="6" type="ORF">IRZ65_24780</name>
</gene>